<keyword evidence="3" id="KW-1185">Reference proteome</keyword>
<feature type="region of interest" description="Disordered" evidence="1">
    <location>
        <begin position="1"/>
        <end position="27"/>
    </location>
</feature>
<evidence type="ECO:0000313" key="2">
    <source>
        <dbReference type="EMBL" id="CAH8381215.1"/>
    </source>
</evidence>
<accession>A0ABC8LCG1</accession>
<evidence type="ECO:0000256" key="1">
    <source>
        <dbReference type="SAM" id="MobiDB-lite"/>
    </source>
</evidence>
<dbReference type="EMBL" id="CAKOAT010508487">
    <property type="protein sequence ID" value="CAH8381215.1"/>
    <property type="molecule type" value="Genomic_DNA"/>
</dbReference>
<comment type="caution">
    <text evidence="2">The sequence shown here is derived from an EMBL/GenBank/DDBJ whole genome shotgun (WGS) entry which is preliminary data.</text>
</comment>
<dbReference type="Proteomes" id="UP001642260">
    <property type="component" value="Unassembled WGS sequence"/>
</dbReference>
<proteinExistence type="predicted"/>
<evidence type="ECO:0000313" key="3">
    <source>
        <dbReference type="Proteomes" id="UP001642260"/>
    </source>
</evidence>
<reference evidence="2 3" key="1">
    <citation type="submission" date="2022-03" db="EMBL/GenBank/DDBJ databases">
        <authorList>
            <person name="Macdonald S."/>
            <person name="Ahmed S."/>
            <person name="Newling K."/>
        </authorList>
    </citation>
    <scope>NUCLEOTIDE SEQUENCE [LARGE SCALE GENOMIC DNA]</scope>
</reference>
<gene>
    <name evidence="2" type="ORF">ERUC_LOCUS33698</name>
</gene>
<sequence length="101" mass="11638">MIRNQNIMPINRSKSRWRKRTGETKRDENRLEIWRRRKAAASTPSPSLDVDSSAAFSDIEIERSNQSPPWGADLPDDAVLLSPFTYDGDLGILYFTKNLER</sequence>
<name>A0ABC8LCG1_ERUVS</name>
<protein>
    <submittedName>
        <fullName evidence="2">Uncharacterized protein</fullName>
    </submittedName>
</protein>
<dbReference type="AlphaFoldDB" id="A0ABC8LCG1"/>
<organism evidence="2 3">
    <name type="scientific">Eruca vesicaria subsp. sativa</name>
    <name type="common">Garden rocket</name>
    <name type="synonym">Eruca sativa</name>
    <dbReference type="NCBI Taxonomy" id="29727"/>
    <lineage>
        <taxon>Eukaryota</taxon>
        <taxon>Viridiplantae</taxon>
        <taxon>Streptophyta</taxon>
        <taxon>Embryophyta</taxon>
        <taxon>Tracheophyta</taxon>
        <taxon>Spermatophyta</taxon>
        <taxon>Magnoliopsida</taxon>
        <taxon>eudicotyledons</taxon>
        <taxon>Gunneridae</taxon>
        <taxon>Pentapetalae</taxon>
        <taxon>rosids</taxon>
        <taxon>malvids</taxon>
        <taxon>Brassicales</taxon>
        <taxon>Brassicaceae</taxon>
        <taxon>Brassiceae</taxon>
        <taxon>Eruca</taxon>
    </lineage>
</organism>